<dbReference type="GO" id="GO:0030428">
    <property type="term" value="C:cell septum"/>
    <property type="evidence" value="ECO:0007669"/>
    <property type="project" value="TreeGrafter"/>
</dbReference>
<feature type="domain" description="Phenol hydroxylase-like C-terminal dimerisation" evidence="16">
    <location>
        <begin position="430"/>
        <end position="611"/>
    </location>
</feature>
<comment type="similarity">
    <text evidence="2">Belongs to the PheA/TfdB FAD monooxygenase family.</text>
</comment>
<dbReference type="InterPro" id="IPR002938">
    <property type="entry name" value="FAD-bd"/>
</dbReference>
<dbReference type="InterPro" id="IPR036188">
    <property type="entry name" value="FAD/NAD-bd_sf"/>
</dbReference>
<dbReference type="Pfam" id="PF01644">
    <property type="entry name" value="Chitin_synth_1"/>
    <property type="match status" value="1"/>
</dbReference>
<keyword evidence="6" id="KW-0328">Glycosyltransferase</keyword>
<dbReference type="CDD" id="cd04190">
    <property type="entry name" value="Chitin_synth_C"/>
    <property type="match status" value="1"/>
</dbReference>
<feature type="compositionally biased region" description="Low complexity" evidence="13">
    <location>
        <begin position="849"/>
        <end position="861"/>
    </location>
</feature>
<dbReference type="eggNOG" id="KOG2571">
    <property type="taxonomic scope" value="Eukaryota"/>
</dbReference>
<evidence type="ECO:0000313" key="18">
    <source>
        <dbReference type="EMBL" id="EUC42933.1"/>
    </source>
</evidence>
<dbReference type="PRINTS" id="PR00420">
    <property type="entry name" value="RNGMNOXGNASE"/>
</dbReference>
<dbReference type="GO" id="GO:0004100">
    <property type="term" value="F:chitin synthase activity"/>
    <property type="evidence" value="ECO:0007669"/>
    <property type="project" value="UniProtKB-EC"/>
</dbReference>
<keyword evidence="4" id="KW-1003">Cell membrane</keyword>
<evidence type="ECO:0000256" key="8">
    <source>
        <dbReference type="ARBA" id="ARBA00022692"/>
    </source>
</evidence>
<feature type="domain" description="Chitin synthase N-terminal" evidence="17">
    <location>
        <begin position="1020"/>
        <end position="1086"/>
    </location>
</feature>
<dbReference type="InterPro" id="IPR012941">
    <property type="entry name" value="Phe_hydrox_C_dim_dom"/>
</dbReference>
<dbReference type="EC" id="2.4.1.16" evidence="3"/>
<comment type="subcellular location">
    <subcellularLocation>
        <location evidence="1">Cell membrane</location>
        <topology evidence="1">Multi-pass membrane protein</topology>
    </subcellularLocation>
</comment>
<evidence type="ECO:0000256" key="7">
    <source>
        <dbReference type="ARBA" id="ARBA00022679"/>
    </source>
</evidence>
<evidence type="ECO:0000256" key="1">
    <source>
        <dbReference type="ARBA" id="ARBA00004651"/>
    </source>
</evidence>
<feature type="domain" description="FAD-binding" evidence="15">
    <location>
        <begin position="1"/>
        <end position="387"/>
    </location>
</feature>
<protein>
    <recommendedName>
        <fullName evidence="3">chitin synthase</fullName>
        <ecNumber evidence="3">2.4.1.16</ecNumber>
    </recommendedName>
</protein>
<dbReference type="SUPFAM" id="SSF52833">
    <property type="entry name" value="Thioredoxin-like"/>
    <property type="match status" value="1"/>
</dbReference>
<feature type="compositionally biased region" description="Basic and acidic residues" evidence="13">
    <location>
        <begin position="969"/>
        <end position="978"/>
    </location>
</feature>
<dbReference type="InterPro" id="IPR013616">
    <property type="entry name" value="Chitin_synth_N"/>
</dbReference>
<evidence type="ECO:0000256" key="14">
    <source>
        <dbReference type="SAM" id="Phobius"/>
    </source>
</evidence>
<dbReference type="GO" id="GO:0016491">
    <property type="term" value="F:oxidoreductase activity"/>
    <property type="evidence" value="ECO:0007669"/>
    <property type="project" value="UniProtKB-KW"/>
</dbReference>
<keyword evidence="10 14" id="KW-1133">Transmembrane helix</keyword>
<feature type="compositionally biased region" description="Basic and acidic residues" evidence="13">
    <location>
        <begin position="940"/>
        <end position="952"/>
    </location>
</feature>
<dbReference type="Pfam" id="PF08407">
    <property type="entry name" value="Chitin_synth_1N"/>
    <property type="match status" value="1"/>
</dbReference>
<keyword evidence="8 14" id="KW-0812">Transmembrane</keyword>
<dbReference type="SUPFAM" id="SSF54373">
    <property type="entry name" value="FAD-linked reductases, C-terminal domain"/>
    <property type="match status" value="1"/>
</dbReference>
<feature type="transmembrane region" description="Helical" evidence="14">
    <location>
        <begin position="1437"/>
        <end position="1460"/>
    </location>
</feature>
<evidence type="ECO:0000259" key="15">
    <source>
        <dbReference type="Pfam" id="PF01494"/>
    </source>
</evidence>
<evidence type="ECO:0000256" key="2">
    <source>
        <dbReference type="ARBA" id="ARBA00007801"/>
    </source>
</evidence>
<dbReference type="CDD" id="cd02979">
    <property type="entry name" value="PHOX_C"/>
    <property type="match status" value="1"/>
</dbReference>
<dbReference type="InterPro" id="IPR004835">
    <property type="entry name" value="Chitin_synth"/>
</dbReference>
<organism evidence="18 19">
    <name type="scientific">Bipolaris oryzae ATCC 44560</name>
    <dbReference type="NCBI Taxonomy" id="930090"/>
    <lineage>
        <taxon>Eukaryota</taxon>
        <taxon>Fungi</taxon>
        <taxon>Dikarya</taxon>
        <taxon>Ascomycota</taxon>
        <taxon>Pezizomycotina</taxon>
        <taxon>Dothideomycetes</taxon>
        <taxon>Pleosporomycetidae</taxon>
        <taxon>Pleosporales</taxon>
        <taxon>Pleosporineae</taxon>
        <taxon>Pleosporaceae</taxon>
        <taxon>Bipolaris</taxon>
    </lineage>
</organism>
<evidence type="ECO:0000259" key="17">
    <source>
        <dbReference type="Pfam" id="PF08407"/>
    </source>
</evidence>
<gene>
    <name evidence="18" type="ORF">COCMIDRAFT_39046</name>
</gene>
<accession>W6YZA8</accession>
<dbReference type="GO" id="GO:0006031">
    <property type="term" value="P:chitin biosynthetic process"/>
    <property type="evidence" value="ECO:0007669"/>
    <property type="project" value="TreeGrafter"/>
</dbReference>
<feature type="transmembrane region" description="Helical" evidence="14">
    <location>
        <begin position="1555"/>
        <end position="1574"/>
    </location>
</feature>
<dbReference type="RefSeq" id="XP_007690530.1">
    <property type="nucleotide sequence ID" value="XM_007692340.1"/>
</dbReference>
<dbReference type="Pfam" id="PF07976">
    <property type="entry name" value="Phe_hydrox_dim"/>
    <property type="match status" value="1"/>
</dbReference>
<name>W6YZA8_COCMI</name>
<evidence type="ECO:0000256" key="9">
    <source>
        <dbReference type="ARBA" id="ARBA00022827"/>
    </source>
</evidence>
<proteinExistence type="inferred from homology"/>
<dbReference type="GeneID" id="19123605"/>
<evidence type="ECO:0000256" key="10">
    <source>
        <dbReference type="ARBA" id="ARBA00022989"/>
    </source>
</evidence>
<keyword evidence="9" id="KW-0274">FAD</keyword>
<dbReference type="OrthoDB" id="26569at2759"/>
<dbReference type="SUPFAM" id="SSF51905">
    <property type="entry name" value="FAD/NAD(P)-binding domain"/>
    <property type="match status" value="1"/>
</dbReference>
<evidence type="ECO:0000313" key="19">
    <source>
        <dbReference type="Proteomes" id="UP000054032"/>
    </source>
</evidence>
<evidence type="ECO:0000256" key="13">
    <source>
        <dbReference type="SAM" id="MobiDB-lite"/>
    </source>
</evidence>
<sequence>MLATWMARCGINARIVDKRGTKIYSGQADGLQLRSLEIFDSFGFADRAWKEANHLIENPGEDGVIRRSDQIPDVVPGISRFKEIVLHQGRIERFFLDHIKKHSKDTLRVERGVLPESLHVDQDQVNNHSPENYPITVQLRYLTEEEAMPAQSKSSSINDGLFRSNLAEDDTQDLIANSRQKDGTTETVRAKYVVGCDGAHSWTRKQLGFELEGEPTDHIWGVLDIVPITDFPDVRKRCAIHSASSGSMMIIPRENKLTRLYIQLTEIKPDASGRADRSKITPDTIIKAAQRIIAPYKLTYEYCDWWTAYQIGQRVGKNFDRDSRVFLAGDAVHTHSPKAGQGMNVSMQDAYNLGWKLGLVVKGVAQPSILKTYQSERRRIAQDLIAFDHKFSRLFSGRPAKDVMDEEGVSMDEFKQAFQKGGLFAAGLSVDYGTSMLVGKPGNAAEQGDGTDVSSKTQVIGKQELASETKIGMRFPSHQVLNQSDGRAWEFQQKLKSDGRFRIIVFAGNVVNQEQSTRLKGFCQRLSSSPLLAPRLVKDIDVLTLHSSKRVEVELLRDFPDVLHPFDPRTGWDYDSVYVDDGNYYEAFADAYKKYGVDREKGCVVVARPDHGTRGGGSVFCRYSQDIDRSKSRFLHVNAHCLSTAPQYPANALFTYAWTCMTCFSPKSYTRESTTLLPHFGSLFLFFTTHRHIMNGPTTPGGAHYGRPPAYDDEDGSPQLQGGSTMRLLTNVDDSQSYVSRRSFEDTSNMSSANSTAAALGTHMTPSEAGKQREAEAEIHDFLREAGNALNATGSAAPAQTNSAGRKSFRQQAIGWMSPSKTTPLQDPDLPTHHSHRQPQPTSRMYHPSPSSVSSLSRSGSLMDNVPNMPPPIDDDYVPYRRSISPDRPYSPTRTSVDYSRPPASVNSYEPYDLDGSPRPGSPQRPLPPQPLFTAGGRPGSRDSERTMDMSDMRSIPMHDDDDPFTEMGDDRPELRSRDSYLTDDTYTDVYTEVDEKAEHYGPAPDGAQARRGARDAVMTKKEVRLINGELILECKIPTILYSFLPRRDDIEFTHMRYTAVTCDPDDFVDRGYKLRQNIGNPRETEVFIAITMYNENEIDFTRTMHGVMQNISHFCSRMKSRTWGKDGWQKIVVCIIADGRGKVHPRTLDAIAAMGCFQEGIAKNHVNQKEVTAHVYEYTTQVSLDSDLKFKGAEKGIVPCQMIFCLKERNSKKLNSHRWFFNAFGRALNPNICILLDVGTKPGPKALYHLWKAFDTDSSVAGAAGEIKAGKGKAWLGLLNPLVASQNFEYKMSNILDKPLESVFGYITVLPGALSAYRYHALQNDHTGHGPLSQYFKGETLHGQDADVFTANMYLAEDRILCWELVAKRSEQWVLKYVKAATGETDVPDAVPEFISQRRRWLNGAFFAAVYSLLHWKQVWATDHTIWRKILLHIEFVYQFVQLLFTFFSLANFYLTFYFVAGSLADPEMDPFGHNVGKYIFYILRYTCTLLICMQFILSMGNRPQGAKKMFFWSMVMYGIIMAYTTFASFYIVIVQLKDPKAEKVIGSNTFTNLIISTATTIGLYFLMSFMYLDPWHMFTSSAQYFALLPSYIATLQVYAFCNTHDITWGTKGDNVAKTDLGDARAKTKNVVELEMPSEQLDIDSGYDEALRNLRDRVEVPEPPISESQQQEDYYRAVRTYMVVIWLISNAILAMSISEAYGNRKVTNNFYLTFILWAVAALAVFRAIGSTTFLIINSIHAIMETKLKWQDKIDDKKSNRTGLGGGRKYGRNKWWKFGFGGGVSSSWFSGSTISSKLSSMAPSNWGGSSVGR</sequence>
<feature type="region of interest" description="Disordered" evidence="13">
    <location>
        <begin position="698"/>
        <end position="724"/>
    </location>
</feature>
<evidence type="ECO:0000256" key="5">
    <source>
        <dbReference type="ARBA" id="ARBA00022630"/>
    </source>
</evidence>
<dbReference type="GO" id="GO:0005886">
    <property type="term" value="C:plasma membrane"/>
    <property type="evidence" value="ECO:0007669"/>
    <property type="project" value="UniProtKB-SubCell"/>
</dbReference>
<dbReference type="PANTHER" id="PTHR22914">
    <property type="entry name" value="CHITIN SYNTHASE"/>
    <property type="match status" value="1"/>
</dbReference>
<dbReference type="Gene3D" id="3.40.30.20">
    <property type="match status" value="1"/>
</dbReference>
<evidence type="ECO:0000259" key="16">
    <source>
        <dbReference type="Pfam" id="PF07976"/>
    </source>
</evidence>
<keyword evidence="5" id="KW-0285">Flavoprotein</keyword>
<dbReference type="KEGG" id="bor:COCMIDRAFT_39046"/>
<reference evidence="18 19" key="1">
    <citation type="journal article" date="2013" name="PLoS Genet.">
        <title>Comparative genome structure, secondary metabolite, and effector coding capacity across Cochliobolus pathogens.</title>
        <authorList>
            <person name="Condon B.J."/>
            <person name="Leng Y."/>
            <person name="Wu D."/>
            <person name="Bushley K.E."/>
            <person name="Ohm R.A."/>
            <person name="Otillar R."/>
            <person name="Martin J."/>
            <person name="Schackwitz W."/>
            <person name="Grimwood J."/>
            <person name="MohdZainudin N."/>
            <person name="Xue C."/>
            <person name="Wang R."/>
            <person name="Manning V.A."/>
            <person name="Dhillon B."/>
            <person name="Tu Z.J."/>
            <person name="Steffenson B.J."/>
            <person name="Salamov A."/>
            <person name="Sun H."/>
            <person name="Lowry S."/>
            <person name="LaButti K."/>
            <person name="Han J."/>
            <person name="Copeland A."/>
            <person name="Lindquist E."/>
            <person name="Barry K."/>
            <person name="Schmutz J."/>
            <person name="Baker S.E."/>
            <person name="Ciuffetti L.M."/>
            <person name="Grigoriev I.V."/>
            <person name="Zhong S."/>
            <person name="Turgeon B.G."/>
        </authorList>
    </citation>
    <scope>NUCLEOTIDE SEQUENCE [LARGE SCALE GENOMIC DNA]</scope>
    <source>
        <strain evidence="18 19">ATCC 44560</strain>
    </source>
</reference>
<dbReference type="InterPro" id="IPR036249">
    <property type="entry name" value="Thioredoxin-like_sf"/>
</dbReference>
<dbReference type="Pfam" id="PF01494">
    <property type="entry name" value="FAD_binding_3"/>
    <property type="match status" value="1"/>
</dbReference>
<dbReference type="InterPro" id="IPR038220">
    <property type="entry name" value="PHOX_C_sf"/>
</dbReference>
<dbReference type="Proteomes" id="UP000054032">
    <property type="component" value="Unassembled WGS sequence"/>
</dbReference>
<dbReference type="GO" id="GO:0071949">
    <property type="term" value="F:FAD binding"/>
    <property type="evidence" value="ECO:0007669"/>
    <property type="project" value="InterPro"/>
</dbReference>
<feature type="region of interest" description="Disordered" evidence="13">
    <location>
        <begin position="818"/>
        <end position="978"/>
    </location>
</feature>
<evidence type="ECO:0000256" key="6">
    <source>
        <dbReference type="ARBA" id="ARBA00022676"/>
    </source>
</evidence>
<keyword evidence="12 14" id="KW-0472">Membrane</keyword>
<keyword evidence="19" id="KW-1185">Reference proteome</keyword>
<feature type="region of interest" description="Disordered" evidence="13">
    <location>
        <begin position="740"/>
        <end position="774"/>
    </location>
</feature>
<dbReference type="Gene3D" id="3.30.9.10">
    <property type="entry name" value="D-Amino Acid Oxidase, subunit A, domain 2"/>
    <property type="match status" value="1"/>
</dbReference>
<dbReference type="eggNOG" id="KOG3855">
    <property type="taxonomic scope" value="Eukaryota"/>
</dbReference>
<dbReference type="HOGENOM" id="CLU_002273_0_0_1"/>
<dbReference type="Gene3D" id="3.50.50.60">
    <property type="entry name" value="FAD/NAD(P)-binding domain"/>
    <property type="match status" value="1"/>
</dbReference>
<dbReference type="PANTHER" id="PTHR22914:SF38">
    <property type="entry name" value="CHITIN SYNTHASE 2"/>
    <property type="match status" value="1"/>
</dbReference>
<evidence type="ECO:0000256" key="3">
    <source>
        <dbReference type="ARBA" id="ARBA00012543"/>
    </source>
</evidence>
<dbReference type="EMBL" id="KI964044">
    <property type="protein sequence ID" value="EUC42933.1"/>
    <property type="molecule type" value="Genomic_DNA"/>
</dbReference>
<feature type="transmembrane region" description="Helical" evidence="14">
    <location>
        <begin position="1679"/>
        <end position="1699"/>
    </location>
</feature>
<feature type="transmembrane region" description="Helical" evidence="14">
    <location>
        <begin position="1511"/>
        <end position="1535"/>
    </location>
</feature>
<evidence type="ECO:0000256" key="12">
    <source>
        <dbReference type="ARBA" id="ARBA00023136"/>
    </source>
</evidence>
<evidence type="ECO:0000256" key="4">
    <source>
        <dbReference type="ARBA" id="ARBA00022475"/>
    </source>
</evidence>
<dbReference type="STRING" id="930090.W6YZA8"/>
<feature type="compositionally biased region" description="Pro residues" evidence="13">
    <location>
        <begin position="920"/>
        <end position="931"/>
    </location>
</feature>
<evidence type="ECO:0000256" key="11">
    <source>
        <dbReference type="ARBA" id="ARBA00023002"/>
    </source>
</evidence>
<feature type="compositionally biased region" description="Low complexity" evidence="13">
    <location>
        <begin position="747"/>
        <end position="759"/>
    </location>
</feature>
<feature type="transmembrane region" description="Helical" evidence="14">
    <location>
        <begin position="1480"/>
        <end position="1499"/>
    </location>
</feature>
<keyword evidence="7 18" id="KW-0808">Transferase</keyword>
<feature type="transmembrane region" description="Helical" evidence="14">
    <location>
        <begin position="1711"/>
        <end position="1737"/>
    </location>
</feature>
<keyword evidence="11" id="KW-0560">Oxidoreductase</keyword>